<evidence type="ECO:0000256" key="5">
    <source>
        <dbReference type="SAM" id="MobiDB-lite"/>
    </source>
</evidence>
<keyword evidence="1" id="KW-0805">Transcription regulation</keyword>
<dbReference type="VEuPathDB" id="TrichDB:TRFO_41994"/>
<feature type="domain" description="Myb-like" evidence="6">
    <location>
        <begin position="105"/>
        <end position="149"/>
    </location>
</feature>
<keyword evidence="10" id="KW-1185">Reference proteome</keyword>
<keyword evidence="2" id="KW-0238">DNA-binding</keyword>
<dbReference type="SUPFAM" id="SSF46689">
    <property type="entry name" value="Homeodomain-like"/>
    <property type="match status" value="1"/>
</dbReference>
<dbReference type="GO" id="GO:0000978">
    <property type="term" value="F:RNA polymerase II cis-regulatory region sequence-specific DNA binding"/>
    <property type="evidence" value="ECO:0007669"/>
    <property type="project" value="TreeGrafter"/>
</dbReference>
<gene>
    <name evidence="9" type="ORF">TRFO_41994</name>
</gene>
<dbReference type="InterPro" id="IPR017930">
    <property type="entry name" value="Myb_dom"/>
</dbReference>
<dbReference type="GO" id="GO:0042795">
    <property type="term" value="P:snRNA transcription by RNA polymerase II"/>
    <property type="evidence" value="ECO:0007669"/>
    <property type="project" value="TreeGrafter"/>
</dbReference>
<organism evidence="9 10">
    <name type="scientific">Tritrichomonas foetus</name>
    <dbReference type="NCBI Taxonomy" id="1144522"/>
    <lineage>
        <taxon>Eukaryota</taxon>
        <taxon>Metamonada</taxon>
        <taxon>Parabasalia</taxon>
        <taxon>Tritrichomonadida</taxon>
        <taxon>Tritrichomonadidae</taxon>
        <taxon>Tritrichomonas</taxon>
    </lineage>
</organism>
<evidence type="ECO:0000313" key="9">
    <source>
        <dbReference type="EMBL" id="OHT16170.1"/>
    </source>
</evidence>
<dbReference type="PANTHER" id="PTHR46621">
    <property type="entry name" value="SNRNA-ACTIVATING PROTEIN COMPLEX SUBUNIT 4"/>
    <property type="match status" value="1"/>
</dbReference>
<dbReference type="GO" id="GO:0001006">
    <property type="term" value="F:RNA polymerase III type 3 promoter sequence-specific DNA binding"/>
    <property type="evidence" value="ECO:0007669"/>
    <property type="project" value="TreeGrafter"/>
</dbReference>
<protein>
    <recommendedName>
        <fullName evidence="11">Myb-like DNA-binding domain containing protein</fullName>
    </recommendedName>
</protein>
<dbReference type="PROSITE" id="PS51293">
    <property type="entry name" value="SANT"/>
    <property type="match status" value="1"/>
</dbReference>
<dbReference type="Pfam" id="PF00249">
    <property type="entry name" value="Myb_DNA-binding"/>
    <property type="match status" value="2"/>
</dbReference>
<feature type="domain" description="HTH myb-type" evidence="8">
    <location>
        <begin position="157"/>
        <end position="204"/>
    </location>
</feature>
<dbReference type="Proteomes" id="UP000179807">
    <property type="component" value="Unassembled WGS sequence"/>
</dbReference>
<sequence length="350" mass="40361">MFIVKAFTKNSYSCLNRFSTPFSDKKKIYFSLIIFIKNYYCTHYSIILLRIQLLNASNHIFLLHLMTTKTNQTIISFSSHLKNHSNELPVKRSKHRPSYFTPKIKFTPYEDELLLHAVSTLGPSDWHAVSACVPGRNARQCRERWNNYINPELVAAPWTPEEDALLLEKYEELGPRWHTIASIFATRSTNNVKNRFVTLKRRQNKKNTIKKTRKSEEFMKQDQNSTFSQNSHCERFNELIQKSPQLTVINNQPLTPMISPLTDDGMVNAHENKFLNNCLRELSSSLPPPNEESTSMSSCDSAPMSDYSSSSSPVERKSDPLSVFDNLVSDELFWAGPFDSPEMAWLDLSF</sequence>
<evidence type="ECO:0000256" key="4">
    <source>
        <dbReference type="ARBA" id="ARBA00023242"/>
    </source>
</evidence>
<evidence type="ECO:0000259" key="6">
    <source>
        <dbReference type="PROSITE" id="PS50090"/>
    </source>
</evidence>
<dbReference type="PROSITE" id="PS50090">
    <property type="entry name" value="MYB_LIKE"/>
    <property type="match status" value="2"/>
</dbReference>
<dbReference type="RefSeq" id="XP_068369306.1">
    <property type="nucleotide sequence ID" value="XM_068514077.1"/>
</dbReference>
<dbReference type="SMART" id="SM00717">
    <property type="entry name" value="SANT"/>
    <property type="match status" value="2"/>
</dbReference>
<accession>A0A1J4KYC8</accession>
<evidence type="ECO:0000256" key="1">
    <source>
        <dbReference type="ARBA" id="ARBA00023015"/>
    </source>
</evidence>
<proteinExistence type="predicted"/>
<feature type="domain" description="HTH myb-type" evidence="8">
    <location>
        <begin position="105"/>
        <end position="153"/>
    </location>
</feature>
<reference evidence="9" key="1">
    <citation type="submission" date="2016-10" db="EMBL/GenBank/DDBJ databases">
        <authorList>
            <person name="Benchimol M."/>
            <person name="Almeida L.G."/>
            <person name="Vasconcelos A.T."/>
            <person name="Perreira-Neves A."/>
            <person name="Rosa I.A."/>
            <person name="Tasca T."/>
            <person name="Bogo M.R."/>
            <person name="de Souza W."/>
        </authorList>
    </citation>
    <scope>NUCLEOTIDE SEQUENCE [LARGE SCALE GENOMIC DNA]</scope>
    <source>
        <strain evidence="9">K</strain>
    </source>
</reference>
<keyword evidence="3" id="KW-0804">Transcription</keyword>
<dbReference type="GO" id="GO:0042796">
    <property type="term" value="P:snRNA transcription by RNA polymerase III"/>
    <property type="evidence" value="ECO:0007669"/>
    <property type="project" value="TreeGrafter"/>
</dbReference>
<dbReference type="GO" id="GO:0019185">
    <property type="term" value="C:snRNA-activating protein complex"/>
    <property type="evidence" value="ECO:0007669"/>
    <property type="project" value="TreeGrafter"/>
</dbReference>
<dbReference type="Gene3D" id="1.10.10.60">
    <property type="entry name" value="Homeodomain-like"/>
    <property type="match status" value="2"/>
</dbReference>
<dbReference type="CDD" id="cd00167">
    <property type="entry name" value="SANT"/>
    <property type="match status" value="2"/>
</dbReference>
<comment type="caution">
    <text evidence="9">The sequence shown here is derived from an EMBL/GenBank/DDBJ whole genome shotgun (WGS) entry which is preliminary data.</text>
</comment>
<feature type="domain" description="Myb-like" evidence="6">
    <location>
        <begin position="150"/>
        <end position="200"/>
    </location>
</feature>
<dbReference type="InterPro" id="IPR051575">
    <property type="entry name" value="Myb-like_DNA-bd"/>
</dbReference>
<keyword evidence="4" id="KW-0539">Nucleus</keyword>
<dbReference type="InterPro" id="IPR001005">
    <property type="entry name" value="SANT/Myb"/>
</dbReference>
<dbReference type="InterPro" id="IPR009057">
    <property type="entry name" value="Homeodomain-like_sf"/>
</dbReference>
<evidence type="ECO:0000256" key="2">
    <source>
        <dbReference type="ARBA" id="ARBA00023125"/>
    </source>
</evidence>
<dbReference type="GeneID" id="94848781"/>
<dbReference type="EMBL" id="MLAK01000138">
    <property type="protein sequence ID" value="OHT16170.1"/>
    <property type="molecule type" value="Genomic_DNA"/>
</dbReference>
<feature type="compositionally biased region" description="Low complexity" evidence="5">
    <location>
        <begin position="282"/>
        <end position="312"/>
    </location>
</feature>
<dbReference type="PANTHER" id="PTHR46621:SF1">
    <property type="entry name" value="SNRNA-ACTIVATING PROTEIN COMPLEX SUBUNIT 4"/>
    <property type="match status" value="1"/>
</dbReference>
<evidence type="ECO:0000256" key="3">
    <source>
        <dbReference type="ARBA" id="ARBA00023163"/>
    </source>
</evidence>
<evidence type="ECO:0000313" key="10">
    <source>
        <dbReference type="Proteomes" id="UP000179807"/>
    </source>
</evidence>
<name>A0A1J4KYC8_9EUKA</name>
<feature type="region of interest" description="Disordered" evidence="5">
    <location>
        <begin position="282"/>
        <end position="319"/>
    </location>
</feature>
<dbReference type="InterPro" id="IPR017884">
    <property type="entry name" value="SANT_dom"/>
</dbReference>
<dbReference type="OrthoDB" id="2143914at2759"/>
<evidence type="ECO:0000259" key="8">
    <source>
        <dbReference type="PROSITE" id="PS51294"/>
    </source>
</evidence>
<dbReference type="AlphaFoldDB" id="A0A1J4KYC8"/>
<dbReference type="PROSITE" id="PS51294">
    <property type="entry name" value="HTH_MYB"/>
    <property type="match status" value="2"/>
</dbReference>
<feature type="domain" description="SANT" evidence="7">
    <location>
        <begin position="153"/>
        <end position="204"/>
    </location>
</feature>
<evidence type="ECO:0000259" key="7">
    <source>
        <dbReference type="PROSITE" id="PS51293"/>
    </source>
</evidence>
<evidence type="ECO:0008006" key="11">
    <source>
        <dbReference type="Google" id="ProtNLM"/>
    </source>
</evidence>